<dbReference type="AlphaFoldDB" id="A0A3N5B9F3"/>
<organism evidence="1 2">
    <name type="scientific">Aquisalibacillus elongatus</name>
    <dbReference type="NCBI Taxonomy" id="485577"/>
    <lineage>
        <taxon>Bacteria</taxon>
        <taxon>Bacillati</taxon>
        <taxon>Bacillota</taxon>
        <taxon>Bacilli</taxon>
        <taxon>Bacillales</taxon>
        <taxon>Bacillaceae</taxon>
        <taxon>Aquisalibacillus</taxon>
    </lineage>
</organism>
<evidence type="ECO:0000313" key="1">
    <source>
        <dbReference type="EMBL" id="RPF54023.1"/>
    </source>
</evidence>
<proteinExistence type="predicted"/>
<sequence length="175" mass="20311">MVRKLKRWCLGIFAVVLGVAAYFTIEMVGVNSEFTSVSHANVKHDLFEESDRVYIGKDLEWTGSDLPLIKEINVMTNGGKELNPINSQIRVNMFIDETQQINTLFGELNTDEQKLVNQLKPVKDYQLQENDFKLVLEVQLLDPAYQYHLDSLVIHYEIDGKQYKQDLPLKNFIFR</sequence>
<accession>A0A3N5B9F3</accession>
<dbReference type="Proteomes" id="UP000276443">
    <property type="component" value="Unassembled WGS sequence"/>
</dbReference>
<reference evidence="1 2" key="1">
    <citation type="submission" date="2018-11" db="EMBL/GenBank/DDBJ databases">
        <title>Genomic Encyclopedia of Type Strains, Phase IV (KMG-IV): sequencing the most valuable type-strain genomes for metagenomic binning, comparative biology and taxonomic classification.</title>
        <authorList>
            <person name="Goeker M."/>
        </authorList>
    </citation>
    <scope>NUCLEOTIDE SEQUENCE [LARGE SCALE GENOMIC DNA]</scope>
    <source>
        <strain evidence="1 2">DSM 18090</strain>
    </source>
</reference>
<comment type="caution">
    <text evidence="1">The sequence shown here is derived from an EMBL/GenBank/DDBJ whole genome shotgun (WGS) entry which is preliminary data.</text>
</comment>
<name>A0A3N5B9F3_9BACI</name>
<gene>
    <name evidence="1" type="ORF">EDC24_1211</name>
</gene>
<dbReference type="EMBL" id="RKRF01000008">
    <property type="protein sequence ID" value="RPF54023.1"/>
    <property type="molecule type" value="Genomic_DNA"/>
</dbReference>
<keyword evidence="2" id="KW-1185">Reference proteome</keyword>
<evidence type="ECO:0000313" key="2">
    <source>
        <dbReference type="Proteomes" id="UP000276443"/>
    </source>
</evidence>
<protein>
    <submittedName>
        <fullName evidence="1">Uncharacterized protein</fullName>
    </submittedName>
</protein>